<keyword evidence="9" id="KW-1185">Reference proteome</keyword>
<evidence type="ECO:0000256" key="2">
    <source>
        <dbReference type="ARBA" id="ARBA00022692"/>
    </source>
</evidence>
<protein>
    <recommendedName>
        <fullName evidence="10">Vesicle transport protein got1b</fullName>
    </recommendedName>
</protein>
<accession>A0A9N9WVX3</accession>
<proteinExistence type="inferred from homology"/>
<comment type="subcellular location">
    <subcellularLocation>
        <location evidence="1">Golgi apparatus membrane</location>
        <topology evidence="1">Multi-pass membrane protein</topology>
    </subcellularLocation>
</comment>
<gene>
    <name evidence="8" type="ORF">CHIRRI_LOCUS10890</name>
</gene>
<keyword evidence="5 7" id="KW-0472">Membrane</keyword>
<dbReference type="AlphaFoldDB" id="A0A9N9WVX3"/>
<dbReference type="GO" id="GO:0042147">
    <property type="term" value="P:retrograde transport, endosome to Golgi"/>
    <property type="evidence" value="ECO:0007669"/>
    <property type="project" value="InterPro"/>
</dbReference>
<dbReference type="GO" id="GO:0006888">
    <property type="term" value="P:endoplasmic reticulum to Golgi vesicle-mediated transport"/>
    <property type="evidence" value="ECO:0007669"/>
    <property type="project" value="InterPro"/>
</dbReference>
<evidence type="ECO:0000256" key="3">
    <source>
        <dbReference type="ARBA" id="ARBA00022989"/>
    </source>
</evidence>
<reference evidence="8" key="1">
    <citation type="submission" date="2022-01" db="EMBL/GenBank/DDBJ databases">
        <authorList>
            <person name="King R."/>
        </authorList>
    </citation>
    <scope>NUCLEOTIDE SEQUENCE</scope>
</reference>
<dbReference type="EMBL" id="OU895879">
    <property type="protein sequence ID" value="CAG9808044.1"/>
    <property type="molecule type" value="Genomic_DNA"/>
</dbReference>
<dbReference type="GO" id="GO:0000139">
    <property type="term" value="C:Golgi membrane"/>
    <property type="evidence" value="ECO:0007669"/>
    <property type="project" value="UniProtKB-SubCell"/>
</dbReference>
<dbReference type="InterPro" id="IPR007305">
    <property type="entry name" value="Vesicle_transpt_Got1/SFT2"/>
</dbReference>
<dbReference type="Pfam" id="PF04178">
    <property type="entry name" value="Got1"/>
    <property type="match status" value="1"/>
</dbReference>
<dbReference type="GO" id="GO:0005783">
    <property type="term" value="C:endoplasmic reticulum"/>
    <property type="evidence" value="ECO:0007669"/>
    <property type="project" value="TreeGrafter"/>
</dbReference>
<dbReference type="OrthoDB" id="204784at2759"/>
<dbReference type="Proteomes" id="UP001153620">
    <property type="component" value="Chromosome 3"/>
</dbReference>
<reference evidence="8" key="2">
    <citation type="submission" date="2022-10" db="EMBL/GenBank/DDBJ databases">
        <authorList>
            <consortium name="ENA_rothamsted_submissions"/>
            <consortium name="culmorum"/>
            <person name="King R."/>
        </authorList>
    </citation>
    <scope>NUCLEOTIDE SEQUENCE</scope>
</reference>
<keyword evidence="4" id="KW-0333">Golgi apparatus</keyword>
<evidence type="ECO:0000256" key="5">
    <source>
        <dbReference type="ARBA" id="ARBA00023136"/>
    </source>
</evidence>
<evidence type="ECO:0000256" key="4">
    <source>
        <dbReference type="ARBA" id="ARBA00023034"/>
    </source>
</evidence>
<evidence type="ECO:0008006" key="10">
    <source>
        <dbReference type="Google" id="ProtNLM"/>
    </source>
</evidence>
<feature type="transmembrane region" description="Helical" evidence="7">
    <location>
        <begin position="12"/>
        <end position="30"/>
    </location>
</feature>
<evidence type="ECO:0000256" key="7">
    <source>
        <dbReference type="SAM" id="Phobius"/>
    </source>
</evidence>
<keyword evidence="2 7" id="KW-0812">Transmembrane</keyword>
<name>A0A9N9WVX3_9DIPT</name>
<comment type="similarity">
    <text evidence="6">Belongs to the GOT1 family.</text>
</comment>
<feature type="transmembrane region" description="Helical" evidence="7">
    <location>
        <begin position="36"/>
        <end position="53"/>
    </location>
</feature>
<feature type="transmembrane region" description="Helical" evidence="7">
    <location>
        <begin position="65"/>
        <end position="85"/>
    </location>
</feature>
<organism evidence="8 9">
    <name type="scientific">Chironomus riparius</name>
    <dbReference type="NCBI Taxonomy" id="315576"/>
    <lineage>
        <taxon>Eukaryota</taxon>
        <taxon>Metazoa</taxon>
        <taxon>Ecdysozoa</taxon>
        <taxon>Arthropoda</taxon>
        <taxon>Hexapoda</taxon>
        <taxon>Insecta</taxon>
        <taxon>Pterygota</taxon>
        <taxon>Neoptera</taxon>
        <taxon>Endopterygota</taxon>
        <taxon>Diptera</taxon>
        <taxon>Nematocera</taxon>
        <taxon>Chironomoidea</taxon>
        <taxon>Chironomidae</taxon>
        <taxon>Chironominae</taxon>
        <taxon>Chironomus</taxon>
    </lineage>
</organism>
<evidence type="ECO:0000256" key="1">
    <source>
        <dbReference type="ARBA" id="ARBA00004653"/>
    </source>
</evidence>
<dbReference type="GO" id="GO:0005829">
    <property type="term" value="C:cytosol"/>
    <property type="evidence" value="ECO:0007669"/>
    <property type="project" value="GOC"/>
</dbReference>
<dbReference type="PANTHER" id="PTHR21493">
    <property type="entry name" value="CGI-141-RELATED/LIPASE CONTAINING PROTEIN"/>
    <property type="match status" value="1"/>
</dbReference>
<evidence type="ECO:0000313" key="9">
    <source>
        <dbReference type="Proteomes" id="UP001153620"/>
    </source>
</evidence>
<evidence type="ECO:0000313" key="8">
    <source>
        <dbReference type="EMBL" id="CAG9808044.1"/>
    </source>
</evidence>
<dbReference type="InterPro" id="IPR045176">
    <property type="entry name" value="Got1"/>
</dbReference>
<dbReference type="PANTHER" id="PTHR21493:SF9">
    <property type="entry name" value="GOLGI TRANSPORT PROTEIN 1-RELATED"/>
    <property type="match status" value="1"/>
</dbReference>
<evidence type="ECO:0000256" key="6">
    <source>
        <dbReference type="ARBA" id="ARBA00025799"/>
    </source>
</evidence>
<keyword evidence="3 7" id="KW-1133">Transmembrane helix</keyword>
<sequence length="138" mass="15418">MFEVTDLQKIGLGLAGFGIAFLFLGVLMIFDRGLLAIGNILFISGLTCIIGFRRTYNFFFQKHKIKATVAFFLGITVVLLGYPLIGMIVETYGFILLFGGFLPATIEFLRRVPFVGNFLNLPVISSLVSRIEDKRTRV</sequence>